<keyword evidence="8" id="KW-1185">Reference proteome</keyword>
<dbReference type="Gene3D" id="3.30.40.10">
    <property type="entry name" value="Zinc/RING finger domain, C3HC4 (zinc finger)"/>
    <property type="match status" value="1"/>
</dbReference>
<evidence type="ECO:0000256" key="3">
    <source>
        <dbReference type="ARBA" id="ARBA00022833"/>
    </source>
</evidence>
<evidence type="ECO:0000259" key="6">
    <source>
        <dbReference type="PROSITE" id="PS50089"/>
    </source>
</evidence>
<sequence length="292" mass="33124">MFIYIFTQIIFAGQNVRNSRPEEELSVQISPEQKETLAESHSGEEAVRSESSEVLNPANHPSDFPHSQSFNEEPAQRVQGRPRSREQRRHRTRDAFNHSPPDVHRVAYRTFSCIWMEEGVCTFIGEIYIPVLHSEAEAIDSANNFRNWHMHSETIEEEIEYLLSQDTDASVSEVLGTVRDIDSAASDSPDSSGDESEGLDHIRLIYDFQIINTDVRHTRGLSQRQLDTLSTKTFHDSGSLNSCRVCLATFVEGEILRSLPCSHEFHTVCVDQWLSMNSTCPVCRGTVRPLSN</sequence>
<feature type="compositionally biased region" description="Basic residues" evidence="5">
    <location>
        <begin position="80"/>
        <end position="92"/>
    </location>
</feature>
<keyword evidence="3" id="KW-0862">Zinc</keyword>
<evidence type="ECO:0000256" key="5">
    <source>
        <dbReference type="SAM" id="MobiDB-lite"/>
    </source>
</evidence>
<evidence type="ECO:0000256" key="2">
    <source>
        <dbReference type="ARBA" id="ARBA00022771"/>
    </source>
</evidence>
<dbReference type="GO" id="GO:0005634">
    <property type="term" value="C:nucleus"/>
    <property type="evidence" value="ECO:0007669"/>
    <property type="project" value="TreeGrafter"/>
</dbReference>
<organism evidence="7 8">
    <name type="scientific">Polypterus senegalus</name>
    <name type="common">Senegal bichir</name>
    <dbReference type="NCBI Taxonomy" id="55291"/>
    <lineage>
        <taxon>Eukaryota</taxon>
        <taxon>Metazoa</taxon>
        <taxon>Chordata</taxon>
        <taxon>Craniata</taxon>
        <taxon>Vertebrata</taxon>
        <taxon>Euteleostomi</taxon>
        <taxon>Actinopterygii</taxon>
        <taxon>Polypteriformes</taxon>
        <taxon>Polypteridae</taxon>
        <taxon>Polypterus</taxon>
    </lineage>
</organism>
<evidence type="ECO:0000256" key="1">
    <source>
        <dbReference type="ARBA" id="ARBA00022723"/>
    </source>
</evidence>
<reference evidence="7 8" key="1">
    <citation type="journal article" date="2021" name="Cell">
        <title>Tracing the genetic footprints of vertebrate landing in non-teleost ray-finned fishes.</title>
        <authorList>
            <person name="Bi X."/>
            <person name="Wang K."/>
            <person name="Yang L."/>
            <person name="Pan H."/>
            <person name="Jiang H."/>
            <person name="Wei Q."/>
            <person name="Fang M."/>
            <person name="Yu H."/>
            <person name="Zhu C."/>
            <person name="Cai Y."/>
            <person name="He Y."/>
            <person name="Gan X."/>
            <person name="Zeng H."/>
            <person name="Yu D."/>
            <person name="Zhu Y."/>
            <person name="Jiang H."/>
            <person name="Qiu Q."/>
            <person name="Yang H."/>
            <person name="Zhang Y.E."/>
            <person name="Wang W."/>
            <person name="Zhu M."/>
            <person name="He S."/>
            <person name="Zhang G."/>
        </authorList>
    </citation>
    <scope>NUCLEOTIDE SEQUENCE [LARGE SCALE GENOMIC DNA]</scope>
    <source>
        <strain evidence="7">Bchr_013</strain>
    </source>
</reference>
<keyword evidence="7" id="KW-0436">Ligase</keyword>
<dbReference type="GO" id="GO:0008270">
    <property type="term" value="F:zinc ion binding"/>
    <property type="evidence" value="ECO:0007669"/>
    <property type="project" value="UniProtKB-KW"/>
</dbReference>
<dbReference type="AlphaFoldDB" id="A0A8X7WXY3"/>
<feature type="compositionally biased region" description="Basic and acidic residues" evidence="5">
    <location>
        <begin position="32"/>
        <end position="51"/>
    </location>
</feature>
<dbReference type="Proteomes" id="UP000886611">
    <property type="component" value="Unassembled WGS sequence"/>
</dbReference>
<accession>A0A8X7WXY3</accession>
<dbReference type="GO" id="GO:0016874">
    <property type="term" value="F:ligase activity"/>
    <property type="evidence" value="ECO:0007669"/>
    <property type="project" value="UniProtKB-KW"/>
</dbReference>
<evidence type="ECO:0000256" key="4">
    <source>
        <dbReference type="PROSITE-ProRule" id="PRU00175"/>
    </source>
</evidence>
<comment type="caution">
    <text evidence="7">The sequence shown here is derived from an EMBL/GenBank/DDBJ whole genome shotgun (WGS) entry which is preliminary data.</text>
</comment>
<name>A0A8X7WXY3_POLSE</name>
<dbReference type="InterPro" id="IPR051834">
    <property type="entry name" value="RING_finger_E3_ligase"/>
</dbReference>
<dbReference type="SUPFAM" id="SSF57850">
    <property type="entry name" value="RING/U-box"/>
    <property type="match status" value="1"/>
</dbReference>
<dbReference type="SMART" id="SM00184">
    <property type="entry name" value="RING"/>
    <property type="match status" value="1"/>
</dbReference>
<dbReference type="PROSITE" id="PS50089">
    <property type="entry name" value="ZF_RING_2"/>
    <property type="match status" value="1"/>
</dbReference>
<proteinExistence type="predicted"/>
<dbReference type="PANTHER" id="PTHR45931:SF3">
    <property type="entry name" value="RING ZINC FINGER-CONTAINING PROTEIN"/>
    <property type="match status" value="1"/>
</dbReference>
<keyword evidence="2 4" id="KW-0863">Zinc-finger</keyword>
<dbReference type="InterPro" id="IPR001841">
    <property type="entry name" value="Znf_RING"/>
</dbReference>
<feature type="domain" description="RING-type" evidence="6">
    <location>
        <begin position="243"/>
        <end position="284"/>
    </location>
</feature>
<protein>
    <submittedName>
        <fullName evidence="7">RNF12 ligase</fullName>
    </submittedName>
</protein>
<feature type="non-terminal residue" evidence="7">
    <location>
        <position position="1"/>
    </location>
</feature>
<evidence type="ECO:0000313" key="8">
    <source>
        <dbReference type="Proteomes" id="UP000886611"/>
    </source>
</evidence>
<dbReference type="GO" id="GO:0006511">
    <property type="term" value="P:ubiquitin-dependent protein catabolic process"/>
    <property type="evidence" value="ECO:0007669"/>
    <property type="project" value="TreeGrafter"/>
</dbReference>
<dbReference type="GO" id="GO:0061630">
    <property type="term" value="F:ubiquitin protein ligase activity"/>
    <property type="evidence" value="ECO:0007669"/>
    <property type="project" value="TreeGrafter"/>
</dbReference>
<dbReference type="Pfam" id="PF13639">
    <property type="entry name" value="zf-RING_2"/>
    <property type="match status" value="1"/>
</dbReference>
<dbReference type="EMBL" id="JAATIS010005477">
    <property type="protein sequence ID" value="KAG2458718.1"/>
    <property type="molecule type" value="Genomic_DNA"/>
</dbReference>
<dbReference type="InterPro" id="IPR013083">
    <property type="entry name" value="Znf_RING/FYVE/PHD"/>
</dbReference>
<dbReference type="PANTHER" id="PTHR45931">
    <property type="entry name" value="SI:CH211-59O9.10"/>
    <property type="match status" value="1"/>
</dbReference>
<feature type="region of interest" description="Disordered" evidence="5">
    <location>
        <begin position="18"/>
        <end position="101"/>
    </location>
</feature>
<evidence type="ECO:0000313" key="7">
    <source>
        <dbReference type="EMBL" id="KAG2458718.1"/>
    </source>
</evidence>
<gene>
    <name evidence="7" type="primary">Rnf12</name>
    <name evidence="7" type="ORF">GTO96_0019704</name>
</gene>
<keyword evidence="1" id="KW-0479">Metal-binding</keyword>
<feature type="non-terminal residue" evidence="7">
    <location>
        <position position="292"/>
    </location>
</feature>